<protein>
    <submittedName>
        <fullName evidence="2">Alpha/beta hydrolase</fullName>
    </submittedName>
</protein>
<gene>
    <name evidence="2" type="ORF">C0V82_22380</name>
</gene>
<name>A0A2K9NJ92_9PROT</name>
<dbReference type="RefSeq" id="WP_102114662.1">
    <property type="nucleotide sequence ID" value="NZ_BMGN01000001.1"/>
</dbReference>
<evidence type="ECO:0000259" key="1">
    <source>
        <dbReference type="Pfam" id="PF00561"/>
    </source>
</evidence>
<reference evidence="2 3" key="1">
    <citation type="submission" date="2017-12" db="EMBL/GenBank/DDBJ databases">
        <title>Genomes of bacteria within cyanobacterial aggregates.</title>
        <authorList>
            <person name="Cai H."/>
        </authorList>
    </citation>
    <scope>NUCLEOTIDE SEQUENCE [LARGE SCALE GENOMIC DNA]</scope>
    <source>
        <strain evidence="2 3">TH16</strain>
        <plasmid evidence="2 3">unnamed1</plasmid>
    </source>
</reference>
<sequence length="289" mass="32198">MMSFWTDALGAQVKYYDAGGWRTRVLEAGEGTPVIMMHGLSGHAEGFIRNVVPISQAGFRAISMDAIGHGLSAKPLDVTYHAPLFVEHLKRFMDAIGAEKAHLVGQSLGGWTAFNFAQAYPDRVASLISITGAGFLLSDAESQAESARIHQQVKNVTKKASEAPTRDKVKERLQWLMWDKSVATDELVDTRFHFFMLPDSRAAMPKMVEEQPGEENRKYLLDEAQLAKLDIRTKIIWSDHNPTTPWTVAKKVSEIMPNADFSLVESAGHWPQFEQADAVNRLVIDFLKG</sequence>
<dbReference type="KEGG" id="ncb:C0V82_22380"/>
<dbReference type="PANTHER" id="PTHR46438">
    <property type="entry name" value="ALPHA/BETA-HYDROLASES SUPERFAMILY PROTEIN"/>
    <property type="match status" value="1"/>
</dbReference>
<dbReference type="Gene3D" id="3.40.50.1820">
    <property type="entry name" value="alpha/beta hydrolase"/>
    <property type="match status" value="1"/>
</dbReference>
<organism evidence="2 3">
    <name type="scientific">Niveispirillum cyanobacteriorum</name>
    <dbReference type="NCBI Taxonomy" id="1612173"/>
    <lineage>
        <taxon>Bacteria</taxon>
        <taxon>Pseudomonadati</taxon>
        <taxon>Pseudomonadota</taxon>
        <taxon>Alphaproteobacteria</taxon>
        <taxon>Rhodospirillales</taxon>
        <taxon>Azospirillaceae</taxon>
        <taxon>Niveispirillum</taxon>
    </lineage>
</organism>
<geneLocation type="plasmid" evidence="2 3">
    <name>unnamed1</name>
</geneLocation>
<proteinExistence type="predicted"/>
<evidence type="ECO:0000313" key="3">
    <source>
        <dbReference type="Proteomes" id="UP000234752"/>
    </source>
</evidence>
<dbReference type="PANTHER" id="PTHR46438:SF11">
    <property type="entry name" value="LIPASE-RELATED"/>
    <property type="match status" value="1"/>
</dbReference>
<dbReference type="InterPro" id="IPR000073">
    <property type="entry name" value="AB_hydrolase_1"/>
</dbReference>
<feature type="domain" description="AB hydrolase-1" evidence="1">
    <location>
        <begin position="33"/>
        <end position="274"/>
    </location>
</feature>
<dbReference type="GO" id="GO:0016787">
    <property type="term" value="F:hydrolase activity"/>
    <property type="evidence" value="ECO:0007669"/>
    <property type="project" value="UniProtKB-KW"/>
</dbReference>
<dbReference type="PRINTS" id="PR00111">
    <property type="entry name" value="ABHYDROLASE"/>
</dbReference>
<dbReference type="PRINTS" id="PR00412">
    <property type="entry name" value="EPOXHYDRLASE"/>
</dbReference>
<dbReference type="InterPro" id="IPR000639">
    <property type="entry name" value="Epox_hydrolase-like"/>
</dbReference>
<keyword evidence="2" id="KW-0614">Plasmid</keyword>
<dbReference type="Proteomes" id="UP000234752">
    <property type="component" value="Plasmid unnamed1"/>
</dbReference>
<keyword evidence="3" id="KW-1185">Reference proteome</keyword>
<dbReference type="SUPFAM" id="SSF53474">
    <property type="entry name" value="alpha/beta-Hydrolases"/>
    <property type="match status" value="1"/>
</dbReference>
<evidence type="ECO:0000313" key="2">
    <source>
        <dbReference type="EMBL" id="AUN33142.1"/>
    </source>
</evidence>
<dbReference type="AlphaFoldDB" id="A0A2K9NJ92"/>
<accession>A0A2K9NJ92</accession>
<dbReference type="OrthoDB" id="7253779at2"/>
<dbReference type="Pfam" id="PF00561">
    <property type="entry name" value="Abhydrolase_1"/>
    <property type="match status" value="1"/>
</dbReference>
<keyword evidence="2" id="KW-0378">Hydrolase</keyword>
<dbReference type="EMBL" id="CP025613">
    <property type="protein sequence ID" value="AUN33142.1"/>
    <property type="molecule type" value="Genomic_DNA"/>
</dbReference>
<dbReference type="InterPro" id="IPR029058">
    <property type="entry name" value="AB_hydrolase_fold"/>
</dbReference>